<name>A0A382RGZ3_9ZZZZ</name>
<dbReference type="GO" id="GO:0005829">
    <property type="term" value="C:cytosol"/>
    <property type="evidence" value="ECO:0007669"/>
    <property type="project" value="TreeGrafter"/>
</dbReference>
<sequence length="186" mass="21336">MTSKIDSVTVYCSSSNLVDNKFTKEIIRVGKLLAQHQIKLVYGGGRAGLMGAISNSVMENGGKVEGIITQHLVDIENINKDITNLKIVNTMHERKKELFNRSQAYIVFPGGIGTLEEFFEVLSWKQLKLHNKRIAIYNFNNYWDQLNQLIEHTINLKFAGENMKEAYKVVDNIDELRKFLEINEEN</sequence>
<dbReference type="PANTHER" id="PTHR31223:SF70">
    <property type="entry name" value="LOG FAMILY PROTEIN YJL055W"/>
    <property type="match status" value="1"/>
</dbReference>
<proteinExistence type="predicted"/>
<accession>A0A382RGZ3</accession>
<organism evidence="1">
    <name type="scientific">marine metagenome</name>
    <dbReference type="NCBI Taxonomy" id="408172"/>
    <lineage>
        <taxon>unclassified sequences</taxon>
        <taxon>metagenomes</taxon>
        <taxon>ecological metagenomes</taxon>
    </lineage>
</organism>
<dbReference type="AlphaFoldDB" id="A0A382RGZ3"/>
<dbReference type="SUPFAM" id="SSF102405">
    <property type="entry name" value="MCP/YpsA-like"/>
    <property type="match status" value="1"/>
</dbReference>
<dbReference type="GO" id="GO:0016799">
    <property type="term" value="F:hydrolase activity, hydrolyzing N-glycosyl compounds"/>
    <property type="evidence" value="ECO:0007669"/>
    <property type="project" value="TreeGrafter"/>
</dbReference>
<dbReference type="EMBL" id="UINC01121022">
    <property type="protein sequence ID" value="SVC95881.1"/>
    <property type="molecule type" value="Genomic_DNA"/>
</dbReference>
<dbReference type="Gene3D" id="3.40.50.450">
    <property type="match status" value="1"/>
</dbReference>
<evidence type="ECO:0000313" key="1">
    <source>
        <dbReference type="EMBL" id="SVC95881.1"/>
    </source>
</evidence>
<dbReference type="InterPro" id="IPR031100">
    <property type="entry name" value="LOG_fam"/>
</dbReference>
<protein>
    <recommendedName>
        <fullName evidence="2">Cytokinin riboside 5'-monophosphate phosphoribohydrolase</fullName>
    </recommendedName>
</protein>
<gene>
    <name evidence="1" type="ORF">METZ01_LOCUS348735</name>
</gene>
<reference evidence="1" key="1">
    <citation type="submission" date="2018-05" db="EMBL/GenBank/DDBJ databases">
        <authorList>
            <person name="Lanie J.A."/>
            <person name="Ng W.-L."/>
            <person name="Kazmierczak K.M."/>
            <person name="Andrzejewski T.M."/>
            <person name="Davidsen T.M."/>
            <person name="Wayne K.J."/>
            <person name="Tettelin H."/>
            <person name="Glass J.I."/>
            <person name="Rusch D."/>
            <person name="Podicherti R."/>
            <person name="Tsui H.-C.T."/>
            <person name="Winkler M.E."/>
        </authorList>
    </citation>
    <scope>NUCLEOTIDE SEQUENCE</scope>
</reference>
<dbReference type="PANTHER" id="PTHR31223">
    <property type="entry name" value="LOG FAMILY PROTEIN YJL055W"/>
    <property type="match status" value="1"/>
</dbReference>
<dbReference type="InterPro" id="IPR005269">
    <property type="entry name" value="LOG"/>
</dbReference>
<evidence type="ECO:0008006" key="2">
    <source>
        <dbReference type="Google" id="ProtNLM"/>
    </source>
</evidence>
<dbReference type="GO" id="GO:0009691">
    <property type="term" value="P:cytokinin biosynthetic process"/>
    <property type="evidence" value="ECO:0007669"/>
    <property type="project" value="InterPro"/>
</dbReference>
<dbReference type="NCBIfam" id="TIGR00730">
    <property type="entry name" value="Rossman fold protein, TIGR00730 family"/>
    <property type="match status" value="1"/>
</dbReference>
<dbReference type="Pfam" id="PF03641">
    <property type="entry name" value="Lysine_decarbox"/>
    <property type="match status" value="1"/>
</dbReference>